<dbReference type="AlphaFoldDB" id="A0A4C1VRK8"/>
<gene>
    <name evidence="1" type="ORF">EVAR_25297_1</name>
</gene>
<name>A0A4C1VRK8_EUMVA</name>
<accession>A0A4C1VRK8</accession>
<organism evidence="1 2">
    <name type="scientific">Eumeta variegata</name>
    <name type="common">Bagworm moth</name>
    <name type="synonym">Eumeta japonica</name>
    <dbReference type="NCBI Taxonomy" id="151549"/>
    <lineage>
        <taxon>Eukaryota</taxon>
        <taxon>Metazoa</taxon>
        <taxon>Ecdysozoa</taxon>
        <taxon>Arthropoda</taxon>
        <taxon>Hexapoda</taxon>
        <taxon>Insecta</taxon>
        <taxon>Pterygota</taxon>
        <taxon>Neoptera</taxon>
        <taxon>Endopterygota</taxon>
        <taxon>Lepidoptera</taxon>
        <taxon>Glossata</taxon>
        <taxon>Ditrysia</taxon>
        <taxon>Tineoidea</taxon>
        <taxon>Psychidae</taxon>
        <taxon>Oiketicinae</taxon>
        <taxon>Eumeta</taxon>
    </lineage>
</organism>
<proteinExistence type="predicted"/>
<keyword evidence="2" id="KW-1185">Reference proteome</keyword>
<dbReference type="EMBL" id="BGZK01000381">
    <property type="protein sequence ID" value="GBP40445.1"/>
    <property type="molecule type" value="Genomic_DNA"/>
</dbReference>
<evidence type="ECO:0000313" key="1">
    <source>
        <dbReference type="EMBL" id="GBP40445.1"/>
    </source>
</evidence>
<comment type="caution">
    <text evidence="1">The sequence shown here is derived from an EMBL/GenBank/DDBJ whole genome shotgun (WGS) entry which is preliminary data.</text>
</comment>
<sequence>MDSVQETTTRLGYSNKNHMSKFDRWASLTTPRPATPAQSRAVTGTRDVGNLTAQIEKILSALCDLNLYDNRPTSRPATELVVGELVSHVS</sequence>
<evidence type="ECO:0000313" key="2">
    <source>
        <dbReference type="Proteomes" id="UP000299102"/>
    </source>
</evidence>
<dbReference type="Proteomes" id="UP000299102">
    <property type="component" value="Unassembled WGS sequence"/>
</dbReference>
<protein>
    <submittedName>
        <fullName evidence="1">Uncharacterized protein</fullName>
    </submittedName>
</protein>
<reference evidence="1 2" key="1">
    <citation type="journal article" date="2019" name="Commun. Biol.">
        <title>The bagworm genome reveals a unique fibroin gene that provides high tensile strength.</title>
        <authorList>
            <person name="Kono N."/>
            <person name="Nakamura H."/>
            <person name="Ohtoshi R."/>
            <person name="Tomita M."/>
            <person name="Numata K."/>
            <person name="Arakawa K."/>
        </authorList>
    </citation>
    <scope>NUCLEOTIDE SEQUENCE [LARGE SCALE GENOMIC DNA]</scope>
</reference>